<feature type="domain" description="LysM" evidence="4">
    <location>
        <begin position="70"/>
        <end position="113"/>
    </location>
</feature>
<feature type="chain" id="PRO_5045811920" evidence="3">
    <location>
        <begin position="25"/>
        <end position="243"/>
    </location>
</feature>
<dbReference type="CDD" id="cd00118">
    <property type="entry name" value="LysM"/>
    <property type="match status" value="1"/>
</dbReference>
<dbReference type="Gene3D" id="2.40.40.10">
    <property type="entry name" value="RlpA-like domain"/>
    <property type="match status" value="1"/>
</dbReference>
<dbReference type="InterPro" id="IPR036908">
    <property type="entry name" value="RlpA-like_sf"/>
</dbReference>
<name>A0ABW4W0K8_9BACI</name>
<comment type="caution">
    <text evidence="5">The sequence shown here is derived from an EMBL/GenBank/DDBJ whole genome shotgun (WGS) entry which is preliminary data.</text>
</comment>
<feature type="signal peptide" evidence="3">
    <location>
        <begin position="1"/>
        <end position="24"/>
    </location>
</feature>
<organism evidence="5 6">
    <name type="scientific">Ornithinibacillus salinisoli</name>
    <dbReference type="NCBI Taxonomy" id="1848459"/>
    <lineage>
        <taxon>Bacteria</taxon>
        <taxon>Bacillati</taxon>
        <taxon>Bacillota</taxon>
        <taxon>Bacilli</taxon>
        <taxon>Bacillales</taxon>
        <taxon>Bacillaceae</taxon>
        <taxon>Ornithinibacillus</taxon>
    </lineage>
</organism>
<dbReference type="InterPro" id="IPR036779">
    <property type="entry name" value="LysM_dom_sf"/>
</dbReference>
<evidence type="ECO:0000256" key="1">
    <source>
        <dbReference type="ARBA" id="ARBA00022729"/>
    </source>
</evidence>
<dbReference type="SMART" id="SM00257">
    <property type="entry name" value="LysM"/>
    <property type="match status" value="2"/>
</dbReference>
<dbReference type="EMBL" id="JBHUHQ010000015">
    <property type="protein sequence ID" value="MFD2044335.1"/>
    <property type="molecule type" value="Genomic_DNA"/>
</dbReference>
<protein>
    <submittedName>
        <fullName evidence="5">LysM peptidoglycan-binding domain-containing protein</fullName>
    </submittedName>
</protein>
<dbReference type="Proteomes" id="UP001597383">
    <property type="component" value="Unassembled WGS sequence"/>
</dbReference>
<dbReference type="InterPro" id="IPR010611">
    <property type="entry name" value="3D_dom"/>
</dbReference>
<dbReference type="SUPFAM" id="SSF54106">
    <property type="entry name" value="LysM domain"/>
    <property type="match status" value="2"/>
</dbReference>
<keyword evidence="6" id="KW-1185">Reference proteome</keyword>
<dbReference type="PANTHER" id="PTHR39160:SF6">
    <property type="entry name" value="CELL WALL-BINDING PROTEIN YOCH"/>
    <property type="match status" value="1"/>
</dbReference>
<dbReference type="PANTHER" id="PTHR39160">
    <property type="entry name" value="CELL WALL-BINDING PROTEIN YOCH"/>
    <property type="match status" value="1"/>
</dbReference>
<dbReference type="InterPro" id="IPR051933">
    <property type="entry name" value="Resuscitation_pf_RpfB"/>
</dbReference>
<feature type="region of interest" description="Disordered" evidence="2">
    <location>
        <begin position="116"/>
        <end position="147"/>
    </location>
</feature>
<evidence type="ECO:0000313" key="5">
    <source>
        <dbReference type="EMBL" id="MFD2044335.1"/>
    </source>
</evidence>
<evidence type="ECO:0000256" key="2">
    <source>
        <dbReference type="SAM" id="MobiDB-lite"/>
    </source>
</evidence>
<dbReference type="Pfam" id="PF01476">
    <property type="entry name" value="LysM"/>
    <property type="match status" value="2"/>
</dbReference>
<dbReference type="RefSeq" id="WP_377556442.1">
    <property type="nucleotide sequence ID" value="NZ_JBHUHQ010000015.1"/>
</dbReference>
<reference evidence="6" key="1">
    <citation type="journal article" date="2019" name="Int. J. Syst. Evol. Microbiol.">
        <title>The Global Catalogue of Microorganisms (GCM) 10K type strain sequencing project: providing services to taxonomists for standard genome sequencing and annotation.</title>
        <authorList>
            <consortium name="The Broad Institute Genomics Platform"/>
            <consortium name="The Broad Institute Genome Sequencing Center for Infectious Disease"/>
            <person name="Wu L."/>
            <person name="Ma J."/>
        </authorList>
    </citation>
    <scope>NUCLEOTIDE SEQUENCE [LARGE SCALE GENOMIC DNA]</scope>
    <source>
        <strain evidence="6">R28</strain>
    </source>
</reference>
<keyword evidence="1 3" id="KW-0732">Signal</keyword>
<dbReference type="InterPro" id="IPR018392">
    <property type="entry name" value="LysM"/>
</dbReference>
<feature type="domain" description="LysM" evidence="4">
    <location>
        <begin position="25"/>
        <end position="68"/>
    </location>
</feature>
<evidence type="ECO:0000256" key="3">
    <source>
        <dbReference type="SAM" id="SignalP"/>
    </source>
</evidence>
<accession>A0ABW4W0K8</accession>
<evidence type="ECO:0000259" key="4">
    <source>
        <dbReference type="PROSITE" id="PS51782"/>
    </source>
</evidence>
<sequence length="243" mass="26282">MKKIVAVLASSILLAGASVTNVSAADYEVEKGDSLWGIAQNFNTTVDDILDINDLDETVIYPKQKLLIYKKYLVQKGDTLYAIGKEHDVSVEDLKEWNELKSDLILIGQELSIKTSKENKDDNESSTTASTLSKKEKKTDEETPEGKTISVSATAYTAKCQGCSGITYTGVDLNSNPNAKVIAVDPSVIPLGSQVYVEGYGYATAADIGSAITGNKIDIHLPTKKEALNWGVRTVDVTIIDEN</sequence>
<proteinExistence type="predicted"/>
<dbReference type="Pfam" id="PF06725">
    <property type="entry name" value="3D"/>
    <property type="match status" value="1"/>
</dbReference>
<gene>
    <name evidence="5" type="ORF">ACFSJF_08670</name>
</gene>
<feature type="compositionally biased region" description="Basic and acidic residues" evidence="2">
    <location>
        <begin position="133"/>
        <end position="145"/>
    </location>
</feature>
<dbReference type="SUPFAM" id="SSF50685">
    <property type="entry name" value="Barwin-like endoglucanases"/>
    <property type="match status" value="1"/>
</dbReference>
<dbReference type="Gene3D" id="3.10.350.10">
    <property type="entry name" value="LysM domain"/>
    <property type="match status" value="2"/>
</dbReference>
<dbReference type="PROSITE" id="PS51782">
    <property type="entry name" value="LYSM"/>
    <property type="match status" value="2"/>
</dbReference>
<evidence type="ECO:0000313" key="6">
    <source>
        <dbReference type="Proteomes" id="UP001597383"/>
    </source>
</evidence>
<dbReference type="CDD" id="cd22786">
    <property type="entry name" value="DPBB_YuiC-like"/>
    <property type="match status" value="1"/>
</dbReference>